<comment type="pathway">
    <text evidence="7">Carbohydrate metabolism; D-tagatose 6-phosphate degradation; D-glyceraldehyde 3-phosphate and glycerone phosphate from D-tagatose 6-phosphate: step 1/2.</text>
</comment>
<keyword evidence="11" id="KW-1185">Reference proteome</keyword>
<dbReference type="NCBIfam" id="TIGR03168">
    <property type="entry name" value="1-PFK"/>
    <property type="match status" value="1"/>
</dbReference>
<dbReference type="InterPro" id="IPR002173">
    <property type="entry name" value="Carboh/pur_kinase_PfkB_CS"/>
</dbReference>
<evidence type="ECO:0000259" key="9">
    <source>
        <dbReference type="Pfam" id="PF00294"/>
    </source>
</evidence>
<evidence type="ECO:0000256" key="4">
    <source>
        <dbReference type="ARBA" id="ARBA00022777"/>
    </source>
</evidence>
<keyword evidence="3 7" id="KW-0547">Nucleotide-binding</keyword>
<evidence type="ECO:0000256" key="1">
    <source>
        <dbReference type="ARBA" id="ARBA00005380"/>
    </source>
</evidence>
<dbReference type="GO" id="GO:0005988">
    <property type="term" value="P:lactose metabolic process"/>
    <property type="evidence" value="ECO:0007669"/>
    <property type="project" value="UniProtKB-KW"/>
</dbReference>
<dbReference type="RefSeq" id="WP_089972917.1">
    <property type="nucleotide sequence ID" value="NZ_FOCQ01000021.1"/>
</dbReference>
<dbReference type="InterPro" id="IPR022463">
    <property type="entry name" value="1-PFruKinase"/>
</dbReference>
<dbReference type="PANTHER" id="PTHR46566">
    <property type="entry name" value="1-PHOSPHOFRUCTOKINASE-RELATED"/>
    <property type="match status" value="1"/>
</dbReference>
<sequence length="305" mass="33120">MIYTVTLNPSVDLTVEVEDFQLDRLNRSSRELKFPGGKGINVSRVLHRIGAETTALGFIGGFTGRFIRDSLIREGIHVDFIEVEEDSRINIKLKSPGGGETEINGSGPTIPGHHFRQFLAKLDSIPEGEMIVLAGSIPRSLPVNLYEELTKKCSGRGIHAVVDAAGTALLHVVKHKPFLIKPNHHELGELFGVTFQSVNEILPYGMRLVEMGVRNVIVSMAEKGALFFSREGIYSANVPQGKVVNSVGAGDSLVAGFIGTYAKTGDLLKAFQYGVAAGSATAFSRDLCTKEEIEALYPQVQIQKI</sequence>
<feature type="domain" description="Carbohydrate kinase PfkB" evidence="9">
    <location>
        <begin position="7"/>
        <end position="288"/>
    </location>
</feature>
<dbReference type="PROSITE" id="PS00583">
    <property type="entry name" value="PFKB_KINASES_1"/>
    <property type="match status" value="1"/>
</dbReference>
<protein>
    <recommendedName>
        <fullName evidence="7">Tagatose-6-phosphate kinase</fullName>
        <ecNumber evidence="7">2.7.1.144</ecNumber>
    </recommendedName>
</protein>
<dbReference type="GO" id="GO:0005829">
    <property type="term" value="C:cytosol"/>
    <property type="evidence" value="ECO:0007669"/>
    <property type="project" value="TreeGrafter"/>
</dbReference>
<name>A0A1H8J4M9_9BACL</name>
<evidence type="ECO:0000256" key="7">
    <source>
        <dbReference type="PIRNR" id="PIRNR000535"/>
    </source>
</evidence>
<comment type="function">
    <text evidence="8">Catalyzes the ATP-dependent phosphorylation of fructose-l-phosphate to fructose-l,6-bisphosphate.</text>
</comment>
<comment type="similarity">
    <text evidence="1">Belongs to the carbohydrate kinase pfkB family.</text>
</comment>
<evidence type="ECO:0000256" key="8">
    <source>
        <dbReference type="RuleBase" id="RU369061"/>
    </source>
</evidence>
<dbReference type="EMBL" id="FOCQ01000021">
    <property type="protein sequence ID" value="SEN74948.1"/>
    <property type="molecule type" value="Genomic_DNA"/>
</dbReference>
<dbReference type="Gene3D" id="3.40.1190.20">
    <property type="match status" value="1"/>
</dbReference>
<reference evidence="10 11" key="1">
    <citation type="submission" date="2016-10" db="EMBL/GenBank/DDBJ databases">
        <authorList>
            <person name="de Groot N.N."/>
        </authorList>
    </citation>
    <scope>NUCLEOTIDE SEQUENCE [LARGE SCALE GENOMIC DNA]</scope>
    <source>
        <strain evidence="10 11">DSM 46701</strain>
    </source>
</reference>
<keyword evidence="2 7" id="KW-0808">Transferase</keyword>
<evidence type="ECO:0000313" key="11">
    <source>
        <dbReference type="Proteomes" id="UP000199695"/>
    </source>
</evidence>
<dbReference type="GO" id="GO:2001059">
    <property type="term" value="P:D-tagatose 6-phosphate catabolic process"/>
    <property type="evidence" value="ECO:0007669"/>
    <property type="project" value="UniProtKB-UniPathway"/>
</dbReference>
<dbReference type="PROSITE" id="PS00584">
    <property type="entry name" value="PFKB_KINASES_2"/>
    <property type="match status" value="1"/>
</dbReference>
<keyword evidence="4 8" id="KW-0418">Kinase</keyword>
<accession>A0A1H8J4M9</accession>
<dbReference type="UniPathway" id="UPA00704">
    <property type="reaction ID" value="UER00715"/>
</dbReference>
<dbReference type="STRING" id="1173111.SAMN05444955_12119"/>
<dbReference type="InterPro" id="IPR017583">
    <property type="entry name" value="Tagatose/fructose_Pkinase"/>
</dbReference>
<dbReference type="NCBIfam" id="TIGR03828">
    <property type="entry name" value="pfkB"/>
    <property type="match status" value="1"/>
</dbReference>
<dbReference type="OrthoDB" id="9801219at2"/>
<dbReference type="InterPro" id="IPR011611">
    <property type="entry name" value="PfkB_dom"/>
</dbReference>
<dbReference type="EC" id="2.7.1.144" evidence="7"/>
<dbReference type="Proteomes" id="UP000199695">
    <property type="component" value="Unassembled WGS sequence"/>
</dbReference>
<comment type="similarity">
    <text evidence="7">Belongs to the carbohydrate kinase PfkB family. LacC subfamily.</text>
</comment>
<organism evidence="10 11">
    <name type="scientific">Lihuaxuella thermophila</name>
    <dbReference type="NCBI Taxonomy" id="1173111"/>
    <lineage>
        <taxon>Bacteria</taxon>
        <taxon>Bacillati</taxon>
        <taxon>Bacillota</taxon>
        <taxon>Bacilli</taxon>
        <taxon>Bacillales</taxon>
        <taxon>Thermoactinomycetaceae</taxon>
        <taxon>Lihuaxuella</taxon>
    </lineage>
</organism>
<evidence type="ECO:0000256" key="3">
    <source>
        <dbReference type="ARBA" id="ARBA00022741"/>
    </source>
</evidence>
<dbReference type="InterPro" id="IPR029056">
    <property type="entry name" value="Ribokinase-like"/>
</dbReference>
<dbReference type="PIRSF" id="PIRSF000535">
    <property type="entry name" value="1PFK/6PFK/LacC"/>
    <property type="match status" value="1"/>
</dbReference>
<evidence type="ECO:0000313" key="10">
    <source>
        <dbReference type="EMBL" id="SEN74948.1"/>
    </source>
</evidence>
<comment type="catalytic activity">
    <reaction evidence="7">
        <text>D-tagatofuranose 6-phosphate + ATP = D-tagatofuranose 1,6-bisphosphate + ADP + H(+)</text>
        <dbReference type="Rhea" id="RHEA:12420"/>
        <dbReference type="ChEBI" id="CHEBI:15378"/>
        <dbReference type="ChEBI" id="CHEBI:30616"/>
        <dbReference type="ChEBI" id="CHEBI:58694"/>
        <dbReference type="ChEBI" id="CHEBI:58695"/>
        <dbReference type="ChEBI" id="CHEBI:456216"/>
        <dbReference type="EC" id="2.7.1.144"/>
    </reaction>
</comment>
<dbReference type="GO" id="GO:0008662">
    <property type="term" value="F:1-phosphofructokinase activity"/>
    <property type="evidence" value="ECO:0007669"/>
    <property type="project" value="UniProtKB-UniRule"/>
</dbReference>
<dbReference type="PANTHER" id="PTHR46566:SF1">
    <property type="entry name" value="1-PHOSPHOFRUCTOKINASE"/>
    <property type="match status" value="1"/>
</dbReference>
<keyword evidence="5 7" id="KW-0067">ATP-binding</keyword>
<evidence type="ECO:0000256" key="2">
    <source>
        <dbReference type="ARBA" id="ARBA00022679"/>
    </source>
</evidence>
<evidence type="ECO:0000256" key="5">
    <source>
        <dbReference type="ARBA" id="ARBA00022840"/>
    </source>
</evidence>
<dbReference type="AlphaFoldDB" id="A0A1H8J4M9"/>
<dbReference type="GO" id="GO:0009024">
    <property type="term" value="F:tagatose-6-phosphate kinase activity"/>
    <property type="evidence" value="ECO:0007669"/>
    <property type="project" value="UniProtKB-EC"/>
</dbReference>
<gene>
    <name evidence="10" type="ORF">SAMN05444955_12119</name>
</gene>
<dbReference type="SUPFAM" id="SSF53613">
    <property type="entry name" value="Ribokinase-like"/>
    <property type="match status" value="1"/>
</dbReference>
<proteinExistence type="inferred from homology"/>
<keyword evidence="7" id="KW-0423">Lactose metabolism</keyword>
<comment type="catalytic activity">
    <reaction evidence="6 8">
        <text>beta-D-fructose 1-phosphate + ATP = beta-D-fructose 1,6-bisphosphate + ADP + H(+)</text>
        <dbReference type="Rhea" id="RHEA:14213"/>
        <dbReference type="ChEBI" id="CHEBI:15378"/>
        <dbReference type="ChEBI" id="CHEBI:30616"/>
        <dbReference type="ChEBI" id="CHEBI:32966"/>
        <dbReference type="ChEBI" id="CHEBI:138881"/>
        <dbReference type="ChEBI" id="CHEBI:456216"/>
        <dbReference type="EC" id="2.7.1.56"/>
    </reaction>
</comment>
<dbReference type="GO" id="GO:0016052">
    <property type="term" value="P:carbohydrate catabolic process"/>
    <property type="evidence" value="ECO:0007669"/>
    <property type="project" value="UniProtKB-ARBA"/>
</dbReference>
<dbReference type="GO" id="GO:0005524">
    <property type="term" value="F:ATP binding"/>
    <property type="evidence" value="ECO:0007669"/>
    <property type="project" value="UniProtKB-UniRule"/>
</dbReference>
<dbReference type="Pfam" id="PF00294">
    <property type="entry name" value="PfkB"/>
    <property type="match status" value="1"/>
</dbReference>
<evidence type="ECO:0000256" key="6">
    <source>
        <dbReference type="ARBA" id="ARBA00047745"/>
    </source>
</evidence>
<dbReference type="CDD" id="cd01164">
    <property type="entry name" value="FruK_PfkB_like"/>
    <property type="match status" value="1"/>
</dbReference>
<dbReference type="FunFam" id="3.40.1190.20:FF:000001">
    <property type="entry name" value="Phosphofructokinase"/>
    <property type="match status" value="1"/>
</dbReference>
<dbReference type="GO" id="GO:0044281">
    <property type="term" value="P:small molecule metabolic process"/>
    <property type="evidence" value="ECO:0007669"/>
    <property type="project" value="UniProtKB-ARBA"/>
</dbReference>